<comment type="caution">
    <text evidence="3">The sequence shown here is derived from an EMBL/GenBank/DDBJ whole genome shotgun (WGS) entry which is preliminary data.</text>
</comment>
<dbReference type="Gene3D" id="3.90.320.10">
    <property type="match status" value="1"/>
</dbReference>
<evidence type="ECO:0000259" key="2">
    <source>
        <dbReference type="Pfam" id="PF12705"/>
    </source>
</evidence>
<dbReference type="Pfam" id="PF12705">
    <property type="entry name" value="PDDEXK_1"/>
    <property type="match status" value="1"/>
</dbReference>
<organism evidence="3 4">
    <name type="scientific">Candidatus Harrisonbacteria bacterium CG10_big_fil_rev_8_21_14_0_10_49_15</name>
    <dbReference type="NCBI Taxonomy" id="1974587"/>
    <lineage>
        <taxon>Bacteria</taxon>
        <taxon>Candidatus Harrisoniibacteriota</taxon>
    </lineage>
</organism>
<evidence type="ECO:0000256" key="1">
    <source>
        <dbReference type="SAM" id="MobiDB-lite"/>
    </source>
</evidence>
<dbReference type="Proteomes" id="UP000229526">
    <property type="component" value="Unassembled WGS sequence"/>
</dbReference>
<feature type="domain" description="PD-(D/E)XK endonuclease-like" evidence="2">
    <location>
        <begin position="79"/>
        <end position="246"/>
    </location>
</feature>
<dbReference type="InterPro" id="IPR011604">
    <property type="entry name" value="PDDEXK-like_dom_sf"/>
</dbReference>
<feature type="compositionally biased region" description="Basic and acidic residues" evidence="1">
    <location>
        <begin position="265"/>
        <end position="276"/>
    </location>
</feature>
<sequence>MSKYYNPPKKTTYQPGSATPYRLSRSKIDMFMNCARCFYMDQRLGVAQPPGYPFSLNSAVDGLLKKEFDVHRANGTAHPMMSAHGLDAVPFPHEKMNRWREADFGRGGIRAMHAPTNFDVGGAVDDVWVNPAGELIIVDYKATAKLGEVSLDADWQIGYKRQMEVYQWLFEQNDFSVSKTGYFVYVNGKMDAAAFDGKLEFDVKLIPYEGDGSWIEPTLMQIKQTLEAEEIPPANKECDYCLYRNWAIKVVQPLLRQGSAGQASKKEVSLPKKPLVEPEQGSLL</sequence>
<feature type="region of interest" description="Disordered" evidence="1">
    <location>
        <begin position="265"/>
        <end position="284"/>
    </location>
</feature>
<dbReference type="EMBL" id="PFBD01000020">
    <property type="protein sequence ID" value="PIR87038.1"/>
    <property type="molecule type" value="Genomic_DNA"/>
</dbReference>
<proteinExistence type="predicted"/>
<dbReference type="AlphaFoldDB" id="A0A2H0UKV7"/>
<protein>
    <recommendedName>
        <fullName evidence="2">PD-(D/E)XK endonuclease-like domain-containing protein</fullName>
    </recommendedName>
</protein>
<evidence type="ECO:0000313" key="4">
    <source>
        <dbReference type="Proteomes" id="UP000229526"/>
    </source>
</evidence>
<name>A0A2H0UKV7_9BACT</name>
<dbReference type="InterPro" id="IPR038726">
    <property type="entry name" value="PDDEXK_AddAB-type"/>
</dbReference>
<gene>
    <name evidence="3" type="ORF">COU11_02295</name>
</gene>
<evidence type="ECO:0000313" key="3">
    <source>
        <dbReference type="EMBL" id="PIR87038.1"/>
    </source>
</evidence>
<reference evidence="4" key="1">
    <citation type="submission" date="2017-09" db="EMBL/GenBank/DDBJ databases">
        <title>Depth-based differentiation of microbial function through sediment-hosted aquifers and enrichment of novel symbionts in the deep terrestrial subsurface.</title>
        <authorList>
            <person name="Probst A.J."/>
            <person name="Ladd B."/>
            <person name="Jarett J.K."/>
            <person name="Geller-Mcgrath D.E."/>
            <person name="Sieber C.M.K."/>
            <person name="Emerson J.B."/>
            <person name="Anantharaman K."/>
            <person name="Thomas B.C."/>
            <person name="Malmstrom R."/>
            <person name="Stieglmeier M."/>
            <person name="Klingl A."/>
            <person name="Woyke T."/>
            <person name="Ryan C.M."/>
            <person name="Banfield J.F."/>
        </authorList>
    </citation>
    <scope>NUCLEOTIDE SEQUENCE [LARGE SCALE GENOMIC DNA]</scope>
</reference>
<accession>A0A2H0UKV7</accession>